<reference evidence="9 10" key="1">
    <citation type="journal article" date="2016" name="Nat. Commun.">
        <title>Extremotolerant tardigrade genome and improved radiotolerance of human cultured cells by tardigrade-unique protein.</title>
        <authorList>
            <person name="Hashimoto T."/>
            <person name="Horikawa D.D."/>
            <person name="Saito Y."/>
            <person name="Kuwahara H."/>
            <person name="Kozuka-Hata H."/>
            <person name="Shin-I T."/>
            <person name="Minakuchi Y."/>
            <person name="Ohishi K."/>
            <person name="Motoyama A."/>
            <person name="Aizu T."/>
            <person name="Enomoto A."/>
            <person name="Kondo K."/>
            <person name="Tanaka S."/>
            <person name="Hara Y."/>
            <person name="Koshikawa S."/>
            <person name="Sagara H."/>
            <person name="Miura T."/>
            <person name="Yokobori S."/>
            <person name="Miyagawa K."/>
            <person name="Suzuki Y."/>
            <person name="Kubo T."/>
            <person name="Oyama M."/>
            <person name="Kohara Y."/>
            <person name="Fujiyama A."/>
            <person name="Arakawa K."/>
            <person name="Katayama T."/>
            <person name="Toyoda A."/>
            <person name="Kunieda T."/>
        </authorList>
    </citation>
    <scope>NUCLEOTIDE SEQUENCE [LARGE SCALE GENOMIC DNA]</scope>
    <source>
        <strain evidence="9 10">YOKOZUNA-1</strain>
    </source>
</reference>
<dbReference type="SUPFAM" id="SSF54373">
    <property type="entry name" value="FAD-linked reductases, C-terminal domain"/>
    <property type="match status" value="1"/>
</dbReference>
<comment type="catalytic activity">
    <reaction evidence="4">
        <text>N(6),N(6)-dimethyl-L-lysyl(4)-[histone H3] + 2 A + 2 H2O = L-lysyl(4)-[histone H3] + 2 formaldehyde + 2 AH2</text>
        <dbReference type="Rhea" id="RHEA:60244"/>
        <dbReference type="Rhea" id="RHEA-COMP:15540"/>
        <dbReference type="Rhea" id="RHEA-COMP:15547"/>
        <dbReference type="ChEBI" id="CHEBI:13193"/>
        <dbReference type="ChEBI" id="CHEBI:15377"/>
        <dbReference type="ChEBI" id="CHEBI:16842"/>
        <dbReference type="ChEBI" id="CHEBI:17499"/>
        <dbReference type="ChEBI" id="CHEBI:29969"/>
        <dbReference type="ChEBI" id="CHEBI:61976"/>
        <dbReference type="EC" id="1.14.99.66"/>
    </reaction>
</comment>
<dbReference type="Gene3D" id="3.90.660.10">
    <property type="match status" value="1"/>
</dbReference>
<dbReference type="GO" id="GO:0005634">
    <property type="term" value="C:nucleus"/>
    <property type="evidence" value="ECO:0007669"/>
    <property type="project" value="UniProtKB-SubCell"/>
</dbReference>
<feature type="region of interest" description="Disordered" evidence="7">
    <location>
        <begin position="1"/>
        <end position="103"/>
    </location>
</feature>
<dbReference type="EMBL" id="BDGG01000008">
    <property type="protein sequence ID" value="GAV02234.1"/>
    <property type="molecule type" value="Genomic_DNA"/>
</dbReference>
<gene>
    <name evidence="9" type="primary">RvY_12826-1</name>
    <name evidence="9" type="synonym">RvY_12826.1</name>
    <name evidence="9" type="ORF">RvY_12826</name>
</gene>
<evidence type="ECO:0000256" key="2">
    <source>
        <dbReference type="ARBA" id="ARBA00005995"/>
    </source>
</evidence>
<evidence type="ECO:0000259" key="8">
    <source>
        <dbReference type="PROSITE" id="PS50934"/>
    </source>
</evidence>
<dbReference type="InterPro" id="IPR009057">
    <property type="entry name" value="Homeodomain-like_sf"/>
</dbReference>
<feature type="compositionally biased region" description="Low complexity" evidence="7">
    <location>
        <begin position="35"/>
        <end position="48"/>
    </location>
</feature>
<dbReference type="EC" id="1.14.99.66" evidence="4"/>
<dbReference type="InterPro" id="IPR007526">
    <property type="entry name" value="SWIRM"/>
</dbReference>
<evidence type="ECO:0000256" key="6">
    <source>
        <dbReference type="SAM" id="Coils"/>
    </source>
</evidence>
<keyword evidence="4" id="KW-0678">Repressor</keyword>
<name>A0A1D1VTE0_RAMVA</name>
<dbReference type="GO" id="GO:0140682">
    <property type="term" value="F:FAD-dependent H3K4me/H3K4me3 demethylase activity"/>
    <property type="evidence" value="ECO:0007669"/>
    <property type="project" value="UniProtKB-EC"/>
</dbReference>
<dbReference type="SUPFAM" id="SSF46689">
    <property type="entry name" value="Homeodomain-like"/>
    <property type="match status" value="1"/>
</dbReference>
<feature type="compositionally biased region" description="Low complexity" evidence="7">
    <location>
        <begin position="56"/>
        <end position="68"/>
    </location>
</feature>
<dbReference type="PIRSF" id="PIRSF038051">
    <property type="entry name" value="Histone_Lys-demethylase"/>
    <property type="match status" value="1"/>
</dbReference>
<keyword evidence="4" id="KW-0156">Chromatin regulator</keyword>
<keyword evidence="4" id="KW-0805">Transcription regulation</keyword>
<dbReference type="GO" id="GO:0003682">
    <property type="term" value="F:chromatin binding"/>
    <property type="evidence" value="ECO:0007669"/>
    <property type="project" value="TreeGrafter"/>
</dbReference>
<evidence type="ECO:0000256" key="7">
    <source>
        <dbReference type="SAM" id="MobiDB-lite"/>
    </source>
</evidence>
<keyword evidence="4 5" id="KW-0274">FAD</keyword>
<dbReference type="Proteomes" id="UP000186922">
    <property type="component" value="Unassembled WGS sequence"/>
</dbReference>
<dbReference type="PANTHER" id="PTHR10742">
    <property type="entry name" value="FLAVIN MONOAMINE OXIDASE"/>
    <property type="match status" value="1"/>
</dbReference>
<feature type="binding site" evidence="5">
    <location>
        <position position="288"/>
    </location>
    <ligand>
        <name>FAD</name>
        <dbReference type="ChEBI" id="CHEBI:57692"/>
    </ligand>
</feature>
<feature type="compositionally biased region" description="Polar residues" evidence="7">
    <location>
        <begin position="1"/>
        <end position="23"/>
    </location>
</feature>
<organism evidence="9 10">
    <name type="scientific">Ramazzottius varieornatus</name>
    <name type="common">Water bear</name>
    <name type="synonym">Tardigrade</name>
    <dbReference type="NCBI Taxonomy" id="947166"/>
    <lineage>
        <taxon>Eukaryota</taxon>
        <taxon>Metazoa</taxon>
        <taxon>Ecdysozoa</taxon>
        <taxon>Tardigrada</taxon>
        <taxon>Eutardigrada</taxon>
        <taxon>Parachela</taxon>
        <taxon>Hypsibioidea</taxon>
        <taxon>Ramazzottiidae</taxon>
        <taxon>Ramazzottius</taxon>
    </lineage>
</organism>
<evidence type="ECO:0000256" key="1">
    <source>
        <dbReference type="ARBA" id="ARBA00004123"/>
    </source>
</evidence>
<evidence type="ECO:0000313" key="9">
    <source>
        <dbReference type="EMBL" id="GAV02234.1"/>
    </source>
</evidence>
<dbReference type="Gene3D" id="1.10.10.10">
    <property type="entry name" value="Winged helix-like DNA-binding domain superfamily/Winged helix DNA-binding domain"/>
    <property type="match status" value="1"/>
</dbReference>
<comment type="similarity">
    <text evidence="2 4">Belongs to the flavin monoamine oxidase family.</text>
</comment>
<dbReference type="InterPro" id="IPR036388">
    <property type="entry name" value="WH-like_DNA-bd_sf"/>
</dbReference>
<dbReference type="Pfam" id="PF04433">
    <property type="entry name" value="SWIRM"/>
    <property type="match status" value="1"/>
</dbReference>
<dbReference type="PROSITE" id="PS50934">
    <property type="entry name" value="SWIRM"/>
    <property type="match status" value="1"/>
</dbReference>
<feature type="binding site" evidence="5">
    <location>
        <position position="294"/>
    </location>
    <ligand>
        <name>FAD</name>
        <dbReference type="ChEBI" id="CHEBI:57692"/>
    </ligand>
</feature>
<evidence type="ECO:0000313" key="10">
    <source>
        <dbReference type="Proteomes" id="UP000186922"/>
    </source>
</evidence>
<dbReference type="PANTHER" id="PTHR10742:SF386">
    <property type="entry name" value="LYSINE-SPECIFIC HISTONE DEMETHYLASE 1A"/>
    <property type="match status" value="1"/>
</dbReference>
<accession>A0A1D1VTE0</accession>
<dbReference type="InterPro" id="IPR036188">
    <property type="entry name" value="FAD/NAD-bd_sf"/>
</dbReference>
<comment type="function">
    <text evidence="4">Histone demethylase that specifically demethylates 'Lys-4' of histone H3, a specific tag for epigenetic transcriptional activation, thereby acting as a corepressor. Acts by oxidizing the substrate by FAD to generate the corresponding imine that is subsequently hydrolyzed. Demethylates both mono- and di-methylated 'Lys-4' of histone H3.</text>
</comment>
<keyword evidence="10" id="KW-1185">Reference proteome</keyword>
<dbReference type="OrthoDB" id="9982100at2759"/>
<dbReference type="GO" id="GO:0006355">
    <property type="term" value="P:regulation of DNA-templated transcription"/>
    <property type="evidence" value="ECO:0007669"/>
    <property type="project" value="InterPro"/>
</dbReference>
<protein>
    <recommendedName>
        <fullName evidence="4">Lysine-specific histone demethylase</fullName>
        <ecNumber evidence="4">1.14.99.66</ecNumber>
    </recommendedName>
</protein>
<dbReference type="Gene3D" id="3.50.50.60">
    <property type="entry name" value="FAD/NAD(P)-binding domain"/>
    <property type="match status" value="2"/>
</dbReference>
<dbReference type="SUPFAM" id="SSF51905">
    <property type="entry name" value="FAD/NAD(P)-binding domain"/>
    <property type="match status" value="1"/>
</dbReference>
<dbReference type="InterPro" id="IPR050281">
    <property type="entry name" value="Flavin_monoamine_oxidase"/>
</dbReference>
<keyword evidence="4" id="KW-0285">Flavoprotein</keyword>
<proteinExistence type="inferred from homology"/>
<sequence length="827" mass="92307">MSALGSSISLGTSAEPSVQPSTSHKTDIPAIAPKVVQTPTHVTQITTTNGPVRRGSPLSNGSSSSRTSQPDYRGRSGEPQPKIMRANTKLQTGPMSPSTSTSQEFRFAPVQRINPADDEIQYNSSLNTILEYEKAEPEHAVFPEPTSPARAAYLSRLDPDRLTTREESEFPEVAQGTLSLRTVHLTLRNTVLQLWLRNPTERLTVGKILRSLESVTFSFDQEHLIRIVKYLNRTCLINFGEFAVEQSFSVPPVRQQRHIVVVGAGISGLAAARQLRNFGFKVTVLEGRNRSGGRISPWFSNTARNTFGELGSMLVTGTEGNPVAIILHRQLGLKLEKVDLRCPIFDNNGSTISEDRDEVLEQEFESLVSVAHTHYHNFHAAPSYELNKENNTSDDVVGLGTPESQFGMGQCITEILKLKELEVVGRANSVIEDRLREKTFMKNLYKTRFDLLHKAKSIMQKHWEANIGKRHAEVEQCRKQLQKLKADMRENELLIESQEALAEPADELPEQFHEQYISEQDQQILGWHLANYDFANAMPVENLSVEHWDQDEEYELPGGHYCVTGGLAQLVHKMSAGVSLHHSETVEKIAYGSSGATVTTRCSEPGVTSRRDIQCDAVILTVPLGVLKHGVNHNTLRFEPSLPSRKVQSIQKLGFGVLNKVILVYPKKFWKARRTLFGFTNRNPDLRGNFFMFWGLYDQPVLVALIAGKAAIASEEKSDEQIVQECTRVLQKIFGRTTVSLPKDFKVSRWGSDQFSRGSYSSVPVGASGDDFDVLAEPLEVDGVPRVCFAGEHTMKRYPGTMHGALLSGYREATRIADFFDGKDNVY</sequence>
<feature type="binding site" evidence="5">
    <location>
        <position position="792"/>
    </location>
    <ligand>
        <name>FAD</name>
        <dbReference type="ChEBI" id="CHEBI:57692"/>
    </ligand>
</feature>
<keyword evidence="6" id="KW-0175">Coiled coil</keyword>
<feature type="coiled-coil region" evidence="6">
    <location>
        <begin position="471"/>
        <end position="501"/>
    </location>
</feature>
<keyword evidence="4" id="KW-0539">Nucleus</keyword>
<dbReference type="STRING" id="947166.A0A1D1VTE0"/>
<dbReference type="AlphaFoldDB" id="A0A1D1VTE0"/>
<feature type="domain" description="SWIRM" evidence="8">
    <location>
        <begin position="148"/>
        <end position="248"/>
    </location>
</feature>
<keyword evidence="3 4" id="KW-0560">Oxidoreductase</keyword>
<evidence type="ECO:0000256" key="4">
    <source>
        <dbReference type="PIRNR" id="PIRNR038051"/>
    </source>
</evidence>
<comment type="subcellular location">
    <subcellularLocation>
        <location evidence="1 4">Nucleus</location>
    </subcellularLocation>
</comment>
<comment type="cofactor">
    <cofactor evidence="4 5">
        <name>FAD</name>
        <dbReference type="ChEBI" id="CHEBI:57692"/>
    </cofactor>
</comment>
<dbReference type="Pfam" id="PF01593">
    <property type="entry name" value="Amino_oxidase"/>
    <property type="match status" value="1"/>
</dbReference>
<keyword evidence="4" id="KW-0804">Transcription</keyword>
<dbReference type="InterPro" id="IPR002937">
    <property type="entry name" value="Amino_oxidase"/>
</dbReference>
<evidence type="ECO:0000256" key="5">
    <source>
        <dbReference type="PIRSR" id="PIRSR038051-1"/>
    </source>
</evidence>
<feature type="compositionally biased region" description="Polar residues" evidence="7">
    <location>
        <begin position="88"/>
        <end position="103"/>
    </location>
</feature>
<comment type="caution">
    <text evidence="9">The sequence shown here is derived from an EMBL/GenBank/DDBJ whole genome shotgun (WGS) entry which is preliminary data.</text>
</comment>
<evidence type="ECO:0000256" key="3">
    <source>
        <dbReference type="ARBA" id="ARBA00023002"/>
    </source>
</evidence>
<dbReference type="GO" id="GO:0050660">
    <property type="term" value="F:flavin adenine dinucleotide binding"/>
    <property type="evidence" value="ECO:0007669"/>
    <property type="project" value="UniProtKB-UniRule"/>
</dbReference>
<dbReference type="InterPro" id="IPR017366">
    <property type="entry name" value="Hist_Lys-spec_deMease"/>
</dbReference>